<sequence>MDQLFDIPDSTDWLSTPLASLARVDSALRCQVCKDFFEHPVITSCSHTFCSLCIRRCLSVEGKCPACRSGDQELKLRRNWAVQELVDSFKLARKGVLEFARTARVRGAEDEGEGEVEEGSADVELHVAKKRRVNGAEKGRRDVVEGRRTRSQSRMVENSINTQENRQEVVIDDSQDEDYEPDDGLVACPICSRRMKNEAVFRHLDLCTGSQSLRRPQISSPRKPPPSSTRKFERLPAINFSILKENVLRKKLRDLGIPDSGSKHLLKRRYTEWMNLWNANCDAKEPKSKSELVRELDIWERTQGSLAPPQGSATGGVSVMEKDFDGSAWSATHGDNYKALIANARRKSQRRASGEKPQAPPAEENGLLDGDTKGPIEGTEPLAVTSSQQDNRDADVAKEERYEDMSNKPAQEMAHVGVDRQIVEDAVA</sequence>
<feature type="domain" description="SAP" evidence="23">
    <location>
        <begin position="240"/>
        <end position="274"/>
    </location>
</feature>
<evidence type="ECO:0000256" key="18">
    <source>
        <dbReference type="PROSITE-ProRule" id="PRU00175"/>
    </source>
</evidence>
<keyword evidence="26" id="KW-1185">Reference proteome</keyword>
<dbReference type="STRING" id="1447883.A0A2B7YQY0"/>
<dbReference type="Gene3D" id="3.30.40.10">
    <property type="entry name" value="Zinc/RING finger domain, C3HC4 (zinc finger)"/>
    <property type="match status" value="1"/>
</dbReference>
<evidence type="ECO:0000256" key="1">
    <source>
        <dbReference type="ARBA" id="ARBA00000900"/>
    </source>
</evidence>
<dbReference type="UniPathway" id="UPA00143"/>
<evidence type="ECO:0000256" key="16">
    <source>
        <dbReference type="ARBA" id="ARBA00054102"/>
    </source>
</evidence>
<keyword evidence="15 20" id="KW-0539">Nucleus</keyword>
<evidence type="ECO:0000313" key="25">
    <source>
        <dbReference type="EMBL" id="PGH23725.1"/>
    </source>
</evidence>
<comment type="catalytic activity">
    <reaction evidence="1 20">
        <text>S-ubiquitinyl-[E2 ubiquitin-conjugating enzyme]-L-cysteine + [acceptor protein]-L-lysine = [E2 ubiquitin-conjugating enzyme]-L-cysteine + N(6)-ubiquitinyl-[acceptor protein]-L-lysine.</text>
        <dbReference type="EC" id="2.3.2.27"/>
    </reaction>
</comment>
<proteinExistence type="inferred from homology"/>
<evidence type="ECO:0000256" key="9">
    <source>
        <dbReference type="ARBA" id="ARBA00022763"/>
    </source>
</evidence>
<feature type="compositionally biased region" description="Polar residues" evidence="21">
    <location>
        <begin position="152"/>
        <end position="164"/>
    </location>
</feature>
<dbReference type="InterPro" id="IPR039577">
    <property type="entry name" value="Rad18"/>
</dbReference>
<dbReference type="OrthoDB" id="9049620at2759"/>
<evidence type="ECO:0000256" key="14">
    <source>
        <dbReference type="ARBA" id="ARBA00023204"/>
    </source>
</evidence>
<evidence type="ECO:0000256" key="17">
    <source>
        <dbReference type="ARBA" id="ARBA00066140"/>
    </source>
</evidence>
<reference evidence="25 26" key="1">
    <citation type="submission" date="2017-10" db="EMBL/GenBank/DDBJ databases">
        <title>Comparative genomics in systemic dimorphic fungi from Ajellomycetaceae.</title>
        <authorList>
            <person name="Munoz J.F."/>
            <person name="Mcewen J.G."/>
            <person name="Clay O.K."/>
            <person name="Cuomo C.A."/>
        </authorList>
    </citation>
    <scope>NUCLEOTIDE SEQUENCE [LARGE SCALE GENOMIC DNA]</scope>
    <source>
        <strain evidence="25 26">UAMH7299</strain>
    </source>
</reference>
<comment type="subcellular location">
    <subcellularLocation>
        <location evidence="2 20">Nucleus</location>
    </subcellularLocation>
</comment>
<evidence type="ECO:0000256" key="10">
    <source>
        <dbReference type="ARBA" id="ARBA00022771"/>
    </source>
</evidence>
<dbReference type="GO" id="GO:0097505">
    <property type="term" value="C:Rad6-Rad18 complex"/>
    <property type="evidence" value="ECO:0007669"/>
    <property type="project" value="TreeGrafter"/>
</dbReference>
<dbReference type="SMART" id="SM00184">
    <property type="entry name" value="RING"/>
    <property type="match status" value="1"/>
</dbReference>
<protein>
    <recommendedName>
        <fullName evidence="6 20">Postreplication repair E3 ubiquitin-protein ligase RAD18</fullName>
        <ecNumber evidence="5 20">2.3.2.27</ecNumber>
    </recommendedName>
    <alternativeName>
        <fullName evidence="20">RING-type E3 ubiquitin transferase RAD18</fullName>
    </alternativeName>
</protein>
<dbReference type="SUPFAM" id="SSF57850">
    <property type="entry name" value="RING/U-box"/>
    <property type="match status" value="1"/>
</dbReference>
<dbReference type="NCBIfam" id="TIGR00599">
    <property type="entry name" value="rad18"/>
    <property type="match status" value="1"/>
</dbReference>
<feature type="region of interest" description="Disordered" evidence="21">
    <location>
        <begin position="345"/>
        <end position="418"/>
    </location>
</feature>
<evidence type="ECO:0000256" key="5">
    <source>
        <dbReference type="ARBA" id="ARBA00012483"/>
    </source>
</evidence>
<dbReference type="Pfam" id="PF13923">
    <property type="entry name" value="zf-C3HC4_2"/>
    <property type="match status" value="1"/>
</dbReference>
<dbReference type="InterPro" id="IPR001841">
    <property type="entry name" value="Znf_RING"/>
</dbReference>
<evidence type="ECO:0000259" key="24">
    <source>
        <dbReference type="PROSITE" id="PS51908"/>
    </source>
</evidence>
<feature type="compositionally biased region" description="Basic and acidic residues" evidence="21">
    <location>
        <begin position="136"/>
        <end position="148"/>
    </location>
</feature>
<evidence type="ECO:0000256" key="20">
    <source>
        <dbReference type="RuleBase" id="RU368093"/>
    </source>
</evidence>
<evidence type="ECO:0000256" key="15">
    <source>
        <dbReference type="ARBA" id="ARBA00023242"/>
    </source>
</evidence>
<dbReference type="GO" id="GO:0061630">
    <property type="term" value="F:ubiquitin protein ligase activity"/>
    <property type="evidence" value="ECO:0007669"/>
    <property type="project" value="UniProtKB-UniRule"/>
</dbReference>
<evidence type="ECO:0000313" key="26">
    <source>
        <dbReference type="Proteomes" id="UP000224634"/>
    </source>
</evidence>
<keyword evidence="14 19" id="KW-0234">DNA repair</keyword>
<feature type="compositionally biased region" description="Basic and acidic residues" evidence="21">
    <location>
        <begin position="390"/>
        <end position="406"/>
    </location>
</feature>
<feature type="domain" description="UBZ4-type" evidence="24">
    <location>
        <begin position="185"/>
        <end position="212"/>
    </location>
</feature>
<evidence type="ECO:0000256" key="8">
    <source>
        <dbReference type="ARBA" id="ARBA00022723"/>
    </source>
</evidence>
<gene>
    <name evidence="25" type="ORF">AJ80_02153</name>
</gene>
<dbReference type="EMBL" id="PDNA01000020">
    <property type="protein sequence ID" value="PGH23725.1"/>
    <property type="molecule type" value="Genomic_DNA"/>
</dbReference>
<accession>A0A2B7YQY0</accession>
<evidence type="ECO:0000256" key="11">
    <source>
        <dbReference type="ARBA" id="ARBA00022786"/>
    </source>
</evidence>
<dbReference type="GO" id="GO:0003697">
    <property type="term" value="F:single-stranded DNA binding"/>
    <property type="evidence" value="ECO:0007669"/>
    <property type="project" value="UniProtKB-UniRule"/>
</dbReference>
<comment type="pathway">
    <text evidence="3 20">Protein modification; protein ubiquitination.</text>
</comment>
<dbReference type="GO" id="GO:0006281">
    <property type="term" value="P:DNA repair"/>
    <property type="evidence" value="ECO:0007669"/>
    <property type="project" value="UniProtKB-KW"/>
</dbReference>
<dbReference type="PROSITE" id="PS50089">
    <property type="entry name" value="ZF_RING_2"/>
    <property type="match status" value="1"/>
</dbReference>
<keyword evidence="7 20" id="KW-0808">Transferase</keyword>
<dbReference type="GO" id="GO:0006301">
    <property type="term" value="P:DNA damage tolerance"/>
    <property type="evidence" value="ECO:0007669"/>
    <property type="project" value="InterPro"/>
</dbReference>
<dbReference type="Proteomes" id="UP000224634">
    <property type="component" value="Unassembled WGS sequence"/>
</dbReference>
<dbReference type="InterPro" id="IPR013083">
    <property type="entry name" value="Znf_RING/FYVE/PHD"/>
</dbReference>
<keyword evidence="8 20" id="KW-0479">Metal-binding</keyword>
<evidence type="ECO:0000256" key="13">
    <source>
        <dbReference type="ARBA" id="ARBA00023125"/>
    </source>
</evidence>
<evidence type="ECO:0000256" key="7">
    <source>
        <dbReference type="ARBA" id="ARBA00022679"/>
    </source>
</evidence>
<evidence type="ECO:0000259" key="23">
    <source>
        <dbReference type="PROSITE" id="PS50800"/>
    </source>
</evidence>
<dbReference type="InterPro" id="IPR017907">
    <property type="entry name" value="Znf_RING_CS"/>
</dbReference>
<dbReference type="InterPro" id="IPR004580">
    <property type="entry name" value="Rad18_fungi"/>
</dbReference>
<comment type="subunit">
    <text evidence="17 20">Interacts with E2 UBC2, forming a complex with ubiquitin ligase activity.</text>
</comment>
<evidence type="ECO:0000256" key="12">
    <source>
        <dbReference type="ARBA" id="ARBA00022833"/>
    </source>
</evidence>
<feature type="domain" description="RING-type" evidence="22">
    <location>
        <begin position="30"/>
        <end position="68"/>
    </location>
</feature>
<dbReference type="PROSITE" id="PS00518">
    <property type="entry name" value="ZF_RING_1"/>
    <property type="match status" value="1"/>
</dbReference>
<keyword evidence="11 20" id="KW-0833">Ubl conjugation pathway</keyword>
<evidence type="ECO:0000256" key="6">
    <source>
        <dbReference type="ARBA" id="ARBA00015551"/>
    </source>
</evidence>
<dbReference type="InterPro" id="IPR006642">
    <property type="entry name" value="Rad18_UBZ4"/>
</dbReference>
<name>A0A2B7YQY0_POLH7</name>
<feature type="region of interest" description="Disordered" evidence="21">
    <location>
        <begin position="212"/>
        <end position="231"/>
    </location>
</feature>
<dbReference type="GO" id="GO:0005634">
    <property type="term" value="C:nucleus"/>
    <property type="evidence" value="ECO:0007669"/>
    <property type="project" value="UniProtKB-SubCell"/>
</dbReference>
<comment type="similarity">
    <text evidence="4 20">Belongs to the RAD18 family.</text>
</comment>
<evidence type="ECO:0000256" key="3">
    <source>
        <dbReference type="ARBA" id="ARBA00004906"/>
    </source>
</evidence>
<dbReference type="GO" id="GO:0008270">
    <property type="term" value="F:zinc ion binding"/>
    <property type="evidence" value="ECO:0007669"/>
    <property type="project" value="UniProtKB-KW"/>
</dbReference>
<dbReference type="FunFam" id="3.30.40.10:FF:000172">
    <property type="entry name" value="E3 ubiquitin-protein ligase RAD18"/>
    <property type="match status" value="1"/>
</dbReference>
<feature type="region of interest" description="Disordered" evidence="21">
    <location>
        <begin position="136"/>
        <end position="167"/>
    </location>
</feature>
<keyword evidence="13 20" id="KW-0238">DNA-binding</keyword>
<keyword evidence="10 18" id="KW-0863">Zinc-finger</keyword>
<dbReference type="PANTHER" id="PTHR14134">
    <property type="entry name" value="E3 UBIQUITIN-PROTEIN LIGASE RAD18"/>
    <property type="match status" value="1"/>
</dbReference>
<evidence type="ECO:0000256" key="21">
    <source>
        <dbReference type="SAM" id="MobiDB-lite"/>
    </source>
</evidence>
<evidence type="ECO:0000256" key="2">
    <source>
        <dbReference type="ARBA" id="ARBA00004123"/>
    </source>
</evidence>
<keyword evidence="12 20" id="KW-0862">Zinc</keyword>
<organism evidence="25 26">
    <name type="scientific">Polytolypa hystricis (strain UAMH7299)</name>
    <dbReference type="NCBI Taxonomy" id="1447883"/>
    <lineage>
        <taxon>Eukaryota</taxon>
        <taxon>Fungi</taxon>
        <taxon>Dikarya</taxon>
        <taxon>Ascomycota</taxon>
        <taxon>Pezizomycotina</taxon>
        <taxon>Eurotiomycetes</taxon>
        <taxon>Eurotiomycetidae</taxon>
        <taxon>Onygenales</taxon>
        <taxon>Onygenales incertae sedis</taxon>
        <taxon>Polytolypa</taxon>
    </lineage>
</organism>
<evidence type="ECO:0000256" key="4">
    <source>
        <dbReference type="ARBA" id="ARBA00009506"/>
    </source>
</evidence>
<dbReference type="GO" id="GO:0006513">
    <property type="term" value="P:protein monoubiquitination"/>
    <property type="evidence" value="ECO:0007669"/>
    <property type="project" value="InterPro"/>
</dbReference>
<dbReference type="PROSITE" id="PS51908">
    <property type="entry name" value="ZF_UBZ4"/>
    <property type="match status" value="1"/>
</dbReference>
<evidence type="ECO:0000259" key="22">
    <source>
        <dbReference type="PROSITE" id="PS50089"/>
    </source>
</evidence>
<keyword evidence="9 19" id="KW-0227">DNA damage</keyword>
<dbReference type="AlphaFoldDB" id="A0A2B7YQY0"/>
<comment type="function">
    <text evidence="16 20">E3 RING-finger protein, member of the UBC2/RAD6 epistasis group. Associates to the E2 ubiquitin conjugating enzyme UBC2/RAD6 to form the UBC2-RAD18 ubiquitin ligase complex involved in postreplicative repair (PRR) of damaged DNA.</text>
</comment>
<dbReference type="SMART" id="SM00513">
    <property type="entry name" value="SAP"/>
    <property type="match status" value="1"/>
</dbReference>
<dbReference type="EC" id="2.3.2.27" evidence="5 20"/>
<dbReference type="PROSITE" id="PS50800">
    <property type="entry name" value="SAP"/>
    <property type="match status" value="1"/>
</dbReference>
<dbReference type="InterPro" id="IPR003034">
    <property type="entry name" value="SAP_dom"/>
</dbReference>
<dbReference type="PANTHER" id="PTHR14134:SF2">
    <property type="entry name" value="E3 UBIQUITIN-PROTEIN LIGASE RAD18"/>
    <property type="match status" value="1"/>
</dbReference>
<evidence type="ECO:0000256" key="19">
    <source>
        <dbReference type="PROSITE-ProRule" id="PRU01256"/>
    </source>
</evidence>
<comment type="caution">
    <text evidence="25">The sequence shown here is derived from an EMBL/GenBank/DDBJ whole genome shotgun (WGS) entry which is preliminary data.</text>
</comment>
<dbReference type="SMART" id="SM00734">
    <property type="entry name" value="ZnF_Rad18"/>
    <property type="match status" value="1"/>
</dbReference>